<evidence type="ECO:0000256" key="9">
    <source>
        <dbReference type="ARBA" id="ARBA00023002"/>
    </source>
</evidence>
<dbReference type="SMART" id="SM00256">
    <property type="entry name" value="FBOX"/>
    <property type="match status" value="1"/>
</dbReference>
<comment type="similarity">
    <text evidence="4">Belongs to the cytochrome P450 family.</text>
</comment>
<dbReference type="PANTHER" id="PTHR24298">
    <property type="entry name" value="FLAVONOID 3'-MONOOXYGENASE-RELATED"/>
    <property type="match status" value="1"/>
</dbReference>
<dbReference type="Gene3D" id="2.60.110.10">
    <property type="entry name" value="Thaumatin"/>
    <property type="match status" value="1"/>
</dbReference>
<comment type="similarity">
    <text evidence="3">Belongs to the thaumatin family.</text>
</comment>
<evidence type="ECO:0000256" key="12">
    <source>
        <dbReference type="ARBA" id="ARBA00023136"/>
    </source>
</evidence>
<keyword evidence="6" id="KW-0812">Transmembrane</keyword>
<comment type="subcellular location">
    <subcellularLocation>
        <location evidence="2">Membrane</location>
        <topology evidence="2">Single-pass membrane protein</topology>
    </subcellularLocation>
</comment>
<evidence type="ECO:0000256" key="10">
    <source>
        <dbReference type="ARBA" id="ARBA00023004"/>
    </source>
</evidence>
<dbReference type="InterPro" id="IPR001810">
    <property type="entry name" value="F-box_dom"/>
</dbReference>
<evidence type="ECO:0000313" key="15">
    <source>
        <dbReference type="EMBL" id="KAB1224713.1"/>
    </source>
</evidence>
<accession>A0A6A1WIR5</accession>
<comment type="cofactor">
    <cofactor evidence="1 13">
        <name>heme</name>
        <dbReference type="ChEBI" id="CHEBI:30413"/>
    </cofactor>
</comment>
<proteinExistence type="inferred from homology"/>
<dbReference type="InterPro" id="IPR002401">
    <property type="entry name" value="Cyt_P450_E_grp-I"/>
</dbReference>
<keyword evidence="7 13" id="KW-0479">Metal-binding</keyword>
<dbReference type="PROSITE" id="PS00086">
    <property type="entry name" value="CYTOCHROME_P450"/>
    <property type="match status" value="1"/>
</dbReference>
<gene>
    <name evidence="15" type="ORF">CJ030_MR1G017704</name>
</gene>
<dbReference type="PROSITE" id="PS00316">
    <property type="entry name" value="THAUMATIN_1"/>
    <property type="match status" value="1"/>
</dbReference>
<keyword evidence="8" id="KW-1133">Transmembrane helix</keyword>
<dbReference type="CDD" id="cd20655">
    <property type="entry name" value="CYP93"/>
    <property type="match status" value="1"/>
</dbReference>
<keyword evidence="9" id="KW-0560">Oxidoreductase</keyword>
<dbReference type="NCBIfam" id="TIGR01640">
    <property type="entry name" value="F_box_assoc_1"/>
    <property type="match status" value="1"/>
</dbReference>
<keyword evidence="5 13" id="KW-0349">Heme</keyword>
<dbReference type="SUPFAM" id="SSF81383">
    <property type="entry name" value="F-box domain"/>
    <property type="match status" value="1"/>
</dbReference>
<dbReference type="AlphaFoldDB" id="A0A6A1WIR5"/>
<evidence type="ECO:0000256" key="7">
    <source>
        <dbReference type="ARBA" id="ARBA00022723"/>
    </source>
</evidence>
<comment type="caution">
    <text evidence="15">The sequence shown here is derived from an EMBL/GenBank/DDBJ whole genome shotgun (WGS) entry which is preliminary data.</text>
</comment>
<feature type="domain" description="F-box" evidence="14">
    <location>
        <begin position="758"/>
        <end position="805"/>
    </location>
</feature>
<evidence type="ECO:0000313" key="16">
    <source>
        <dbReference type="Proteomes" id="UP000516437"/>
    </source>
</evidence>
<dbReference type="Pfam" id="PF00314">
    <property type="entry name" value="Thaumatin"/>
    <property type="match status" value="1"/>
</dbReference>
<dbReference type="InterPro" id="IPR006527">
    <property type="entry name" value="F-box-assoc_dom_typ1"/>
</dbReference>
<dbReference type="InterPro" id="IPR051103">
    <property type="entry name" value="Plant_metabolite_P450s"/>
</dbReference>
<evidence type="ECO:0000256" key="11">
    <source>
        <dbReference type="ARBA" id="ARBA00023033"/>
    </source>
</evidence>
<keyword evidence="16" id="KW-1185">Reference proteome</keyword>
<keyword evidence="12" id="KW-0472">Membrane</keyword>
<evidence type="ECO:0000256" key="2">
    <source>
        <dbReference type="ARBA" id="ARBA00004167"/>
    </source>
</evidence>
<dbReference type="PROSITE" id="PS50181">
    <property type="entry name" value="FBOX"/>
    <property type="match status" value="1"/>
</dbReference>
<dbReference type="InterPro" id="IPR001128">
    <property type="entry name" value="Cyt_P450"/>
</dbReference>
<keyword evidence="10 13" id="KW-0408">Iron</keyword>
<sequence>MPHSLSRGTFSTRHISMAIMNMTESHYYFLCFFLWLLSALLLRSSLKKRNKQVADLDLHLPPSPAALPVLGHLHLLGRSLYQSLDKLSSKYGPLLYLRLGPSRRLLVVSSASMATEVFKTNDLAFSDRPSFAFEEELPYGSEGFFSAKYGEYWRFMKKVCMTQLLGAKQLEQSRSIRREEIASLLCRVLESGQKKEVIDLGAELMKLTNNATCRLAMSTRVSGETNEAEQIRDLVKESLKLATKVCFGDVLGPFKRLSFWLYGKQAIDVTMKYDGILERIWKEHEETGHKENEKDLMDILLKVYKNDKAEFQMTRNQVKALLLDIFVAGTGSSGEVMQWTMSELINNPHILKKLREEISSVVGTGRLVDESDIPNLPYLQAVVKETLRLYPPLAVTTRECREHCKIKGYDIPQNTMVAINLYSVMRDPEVWDNPNEFRPERFLVSSTVEGHDNETTIKGRNLVDFVPFGAGRRGCPGSALAYNTINSTIASLVQCFDWKAGASGDEAKNQIKAILSTNIVLSTNSNGVEHASPSLGADAAVFTLQNRCRNTIWPGILPGAGKPQLMNGGLQLRPGEHVQINAPKGWSGRFWGRRWCSFDESGRGSCYTGDCSGQLQCAGAGGAPPATLAEFTLDSPVDYYDVSLVDGYNMPVSIVPSGGSGSCKTVKCVSNLNQRCPHALQVRRRTGRVVACKSACLAFNAPQIVALEHTAPLRRASLPFIPGCSRLLVPQLIVMPTMIPQAHSLAKELIISLEQKPQIPRSHLPDDVMLEILARLSVKSLLRFRCICKSWNSSITNPYFIATHLKQSKDRLLYTTIIKQQYCLRVCDEGYNKILEMGIPFPFSPGFIQLAGSRNGLICVVVEHCLGYSCRQPNQVYLWNYSTRKLKTLPSTCLSTSNFAWNSYGFAYDSENDDYKIVRTTGLGPREAEVYSLRSDSWRRINNFDLPFMRPDVRVSYQPRTSHRPTKNPSPFLGGSLHWLLVKTEKENYEQKISQAT</sequence>
<feature type="binding site" description="axial binding residue" evidence="13">
    <location>
        <position position="475"/>
    </location>
    <ligand>
        <name>heme</name>
        <dbReference type="ChEBI" id="CHEBI:30413"/>
    </ligand>
    <ligandPart>
        <name>Fe</name>
        <dbReference type="ChEBI" id="CHEBI:18248"/>
    </ligandPart>
</feature>
<evidence type="ECO:0000256" key="3">
    <source>
        <dbReference type="ARBA" id="ARBA00010607"/>
    </source>
</evidence>
<dbReference type="FunFam" id="2.60.110.10:FF:000004">
    <property type="entry name" value="THAUMATIN-LIKE PROTEIN 1"/>
    <property type="match status" value="1"/>
</dbReference>
<evidence type="ECO:0000256" key="6">
    <source>
        <dbReference type="ARBA" id="ARBA00022692"/>
    </source>
</evidence>
<evidence type="ECO:0000256" key="1">
    <source>
        <dbReference type="ARBA" id="ARBA00001971"/>
    </source>
</evidence>
<dbReference type="GO" id="GO:0016709">
    <property type="term" value="F:oxidoreductase activity, acting on paired donors, with incorporation or reduction of molecular oxygen, NAD(P)H as one donor, and incorporation of one atom of oxygen"/>
    <property type="evidence" value="ECO:0007669"/>
    <property type="project" value="TreeGrafter"/>
</dbReference>
<dbReference type="PANTHER" id="PTHR24298:SF59">
    <property type="entry name" value="CYTOCHROME P450, FAMILY 705, SUBFAMILY A, POLYPEPTIDE 25-RELATED"/>
    <property type="match status" value="1"/>
</dbReference>
<dbReference type="InterPro" id="IPR017949">
    <property type="entry name" value="Thaumatin_CS"/>
</dbReference>
<dbReference type="FunFam" id="1.10.630.10:FF:000019">
    <property type="entry name" value="Cytochrome P450 family protein"/>
    <property type="match status" value="1"/>
</dbReference>
<dbReference type="Proteomes" id="UP000516437">
    <property type="component" value="Chromosome 1"/>
</dbReference>
<evidence type="ECO:0000259" key="14">
    <source>
        <dbReference type="PROSITE" id="PS50181"/>
    </source>
</evidence>
<dbReference type="PROSITE" id="PS51367">
    <property type="entry name" value="THAUMATIN_2"/>
    <property type="match status" value="1"/>
</dbReference>
<dbReference type="InterPro" id="IPR017972">
    <property type="entry name" value="Cyt_P450_CS"/>
</dbReference>
<evidence type="ECO:0000256" key="8">
    <source>
        <dbReference type="ARBA" id="ARBA00022989"/>
    </source>
</evidence>
<organism evidence="15 16">
    <name type="scientific">Morella rubra</name>
    <name type="common">Chinese bayberry</name>
    <dbReference type="NCBI Taxonomy" id="262757"/>
    <lineage>
        <taxon>Eukaryota</taxon>
        <taxon>Viridiplantae</taxon>
        <taxon>Streptophyta</taxon>
        <taxon>Embryophyta</taxon>
        <taxon>Tracheophyta</taxon>
        <taxon>Spermatophyta</taxon>
        <taxon>Magnoliopsida</taxon>
        <taxon>eudicotyledons</taxon>
        <taxon>Gunneridae</taxon>
        <taxon>Pentapetalae</taxon>
        <taxon>rosids</taxon>
        <taxon>fabids</taxon>
        <taxon>Fagales</taxon>
        <taxon>Myricaceae</taxon>
        <taxon>Morella</taxon>
    </lineage>
</organism>
<dbReference type="PRINTS" id="PR00463">
    <property type="entry name" value="EP450I"/>
</dbReference>
<dbReference type="GO" id="GO:0016020">
    <property type="term" value="C:membrane"/>
    <property type="evidence" value="ECO:0007669"/>
    <property type="project" value="UniProtKB-SubCell"/>
</dbReference>
<evidence type="ECO:0000256" key="13">
    <source>
        <dbReference type="PIRSR" id="PIRSR602401-1"/>
    </source>
</evidence>
<dbReference type="Pfam" id="PF00646">
    <property type="entry name" value="F-box"/>
    <property type="match status" value="1"/>
</dbReference>
<dbReference type="CDD" id="cd09218">
    <property type="entry name" value="TLP-PA"/>
    <property type="match status" value="1"/>
</dbReference>
<dbReference type="Gene3D" id="1.10.630.10">
    <property type="entry name" value="Cytochrome P450"/>
    <property type="match status" value="1"/>
</dbReference>
<dbReference type="InterPro" id="IPR037176">
    <property type="entry name" value="Osmotin/thaumatin-like_sf"/>
</dbReference>
<name>A0A6A1WIR5_9ROSI</name>
<dbReference type="SMART" id="SM00205">
    <property type="entry name" value="THN"/>
    <property type="match status" value="1"/>
</dbReference>
<dbReference type="SUPFAM" id="SSF48264">
    <property type="entry name" value="Cytochrome P450"/>
    <property type="match status" value="1"/>
</dbReference>
<dbReference type="OrthoDB" id="1470350at2759"/>
<dbReference type="GO" id="GO:0020037">
    <property type="term" value="F:heme binding"/>
    <property type="evidence" value="ECO:0007669"/>
    <property type="project" value="InterPro"/>
</dbReference>
<dbReference type="CDD" id="cd22157">
    <property type="entry name" value="F-box_AtFBW1-like"/>
    <property type="match status" value="1"/>
</dbReference>
<evidence type="ECO:0000256" key="4">
    <source>
        <dbReference type="ARBA" id="ARBA00010617"/>
    </source>
</evidence>
<dbReference type="SUPFAM" id="SSF49870">
    <property type="entry name" value="Osmotin, thaumatin-like protein"/>
    <property type="match status" value="1"/>
</dbReference>
<dbReference type="Gene3D" id="1.20.1280.50">
    <property type="match status" value="1"/>
</dbReference>
<reference evidence="15 16" key="1">
    <citation type="journal article" date="2019" name="Plant Biotechnol. J.">
        <title>The red bayberry genome and genetic basis of sex determination.</title>
        <authorList>
            <person name="Jia H.M."/>
            <person name="Jia H.J."/>
            <person name="Cai Q.L."/>
            <person name="Wang Y."/>
            <person name="Zhao H.B."/>
            <person name="Yang W.F."/>
            <person name="Wang G.Y."/>
            <person name="Li Y.H."/>
            <person name="Zhan D.L."/>
            <person name="Shen Y.T."/>
            <person name="Niu Q.F."/>
            <person name="Chang L."/>
            <person name="Qiu J."/>
            <person name="Zhao L."/>
            <person name="Xie H.B."/>
            <person name="Fu W.Y."/>
            <person name="Jin J."/>
            <person name="Li X.W."/>
            <person name="Jiao Y."/>
            <person name="Zhou C.C."/>
            <person name="Tu T."/>
            <person name="Chai C.Y."/>
            <person name="Gao J.L."/>
            <person name="Fan L.J."/>
            <person name="van de Weg E."/>
            <person name="Wang J.Y."/>
            <person name="Gao Z.S."/>
        </authorList>
    </citation>
    <scope>NUCLEOTIDE SEQUENCE [LARGE SCALE GENOMIC DNA]</scope>
    <source>
        <tissue evidence="15">Leaves</tissue>
    </source>
</reference>
<dbReference type="Pfam" id="PF07734">
    <property type="entry name" value="FBA_1"/>
    <property type="match status" value="1"/>
</dbReference>
<dbReference type="GO" id="GO:0005506">
    <property type="term" value="F:iron ion binding"/>
    <property type="evidence" value="ECO:0007669"/>
    <property type="project" value="InterPro"/>
</dbReference>
<dbReference type="InterPro" id="IPR036396">
    <property type="entry name" value="Cyt_P450_sf"/>
</dbReference>
<dbReference type="PRINTS" id="PR00385">
    <property type="entry name" value="P450"/>
</dbReference>
<dbReference type="InterPro" id="IPR017451">
    <property type="entry name" value="F-box-assoc_interact_dom"/>
</dbReference>
<evidence type="ECO:0000256" key="5">
    <source>
        <dbReference type="ARBA" id="ARBA00022617"/>
    </source>
</evidence>
<dbReference type="Pfam" id="PF00067">
    <property type="entry name" value="p450"/>
    <property type="match status" value="1"/>
</dbReference>
<keyword evidence="11" id="KW-0503">Monooxygenase</keyword>
<dbReference type="EMBL" id="RXIC02000019">
    <property type="protein sequence ID" value="KAB1224713.1"/>
    <property type="molecule type" value="Genomic_DNA"/>
</dbReference>
<dbReference type="InterPro" id="IPR036047">
    <property type="entry name" value="F-box-like_dom_sf"/>
</dbReference>
<dbReference type="InterPro" id="IPR001938">
    <property type="entry name" value="Thaumatin"/>
</dbReference>
<protein>
    <submittedName>
        <fullName evidence="15">Beta-amyrin 24-hydroxylase</fullName>
    </submittedName>
</protein>